<feature type="domain" description="Reverse transcriptase Ty1/copia-type" evidence="1">
    <location>
        <begin position="60"/>
        <end position="121"/>
    </location>
</feature>
<dbReference type="InterPro" id="IPR013103">
    <property type="entry name" value="RVT_2"/>
</dbReference>
<evidence type="ECO:0000259" key="1">
    <source>
        <dbReference type="Pfam" id="PF07727"/>
    </source>
</evidence>
<gene>
    <name evidence="2" type="ORF">Tci_913783</name>
</gene>
<evidence type="ECO:0000313" key="2">
    <source>
        <dbReference type="EMBL" id="GFD41814.1"/>
    </source>
</evidence>
<reference evidence="2" key="1">
    <citation type="journal article" date="2019" name="Sci. Rep.">
        <title>Draft genome of Tanacetum cinerariifolium, the natural source of mosquito coil.</title>
        <authorList>
            <person name="Yamashiro T."/>
            <person name="Shiraishi A."/>
            <person name="Satake H."/>
            <person name="Nakayama K."/>
        </authorList>
    </citation>
    <scope>NUCLEOTIDE SEQUENCE</scope>
</reference>
<dbReference type="EMBL" id="BKCJ011560017">
    <property type="protein sequence ID" value="GFD41814.1"/>
    <property type="molecule type" value="Genomic_DNA"/>
</dbReference>
<protein>
    <submittedName>
        <fullName evidence="2">Copia protein</fullName>
    </submittedName>
</protein>
<feature type="non-terminal residue" evidence="2">
    <location>
        <position position="121"/>
    </location>
</feature>
<accession>A0A699WBP7</accession>
<dbReference type="Pfam" id="PF07727">
    <property type="entry name" value="RVT_2"/>
    <property type="match status" value="1"/>
</dbReference>
<comment type="caution">
    <text evidence="2">The sequence shown here is derived from an EMBL/GenBank/DDBJ whole genome shotgun (WGS) entry which is preliminary data.</text>
</comment>
<proteinExistence type="predicted"/>
<sequence>MTRMVKDQGGLTQINNKDFHTCMFAYFISQEEPKGVHQALKDPSWIKAMQEELLQFKMQKVWVLVDLPNEKRAIGTKWVFRNKNDEIGIIVRNKARLVTQGHTQEEGIDYEEVFALVARIE</sequence>
<name>A0A699WBP7_TANCI</name>
<organism evidence="2">
    <name type="scientific">Tanacetum cinerariifolium</name>
    <name type="common">Dalmatian daisy</name>
    <name type="synonym">Chrysanthemum cinerariifolium</name>
    <dbReference type="NCBI Taxonomy" id="118510"/>
    <lineage>
        <taxon>Eukaryota</taxon>
        <taxon>Viridiplantae</taxon>
        <taxon>Streptophyta</taxon>
        <taxon>Embryophyta</taxon>
        <taxon>Tracheophyta</taxon>
        <taxon>Spermatophyta</taxon>
        <taxon>Magnoliopsida</taxon>
        <taxon>eudicotyledons</taxon>
        <taxon>Gunneridae</taxon>
        <taxon>Pentapetalae</taxon>
        <taxon>asterids</taxon>
        <taxon>campanulids</taxon>
        <taxon>Asterales</taxon>
        <taxon>Asteraceae</taxon>
        <taxon>Asteroideae</taxon>
        <taxon>Anthemideae</taxon>
        <taxon>Anthemidinae</taxon>
        <taxon>Tanacetum</taxon>
    </lineage>
</organism>
<dbReference type="AlphaFoldDB" id="A0A699WBP7"/>